<dbReference type="InterPro" id="IPR051934">
    <property type="entry name" value="Phage_Tail_Fiber_Structural"/>
</dbReference>
<dbReference type="RefSeq" id="WP_116280369.1">
    <property type="nucleotide sequence ID" value="NZ_AP022547.1"/>
</dbReference>
<gene>
    <name evidence="3" type="ORF">CWM85_10945</name>
</gene>
<dbReference type="InterPro" id="IPR022225">
    <property type="entry name" value="Phage_tail_fibre_N"/>
</dbReference>
<evidence type="ECO:0000313" key="4">
    <source>
        <dbReference type="Proteomes" id="UP000234661"/>
    </source>
</evidence>
<feature type="domain" description="Phage tail fibre protein N-terminal" evidence="2">
    <location>
        <begin position="1"/>
        <end position="150"/>
    </location>
</feature>
<dbReference type="PANTHER" id="PTHR35191">
    <property type="entry name" value="PROPHAGE SIDE TAIL FIBER PROTEIN HOMOLOG STFQ-RELATED"/>
    <property type="match status" value="1"/>
</dbReference>
<protein>
    <submittedName>
        <fullName evidence="3">Phage tail protein</fullName>
    </submittedName>
</protein>
<sequence length="361" mass="38843">MSKKFSAILTTQGAERLAAAAVKGIPLGITHMAVGDGGGVLPVPVPSPDQTALINEQYRAPLNRLVIADQAANVIRAEMIMPPQAGGFWIREAALFDETGTCLAVANLPESYKPLLAEGSGRFQVINIWLMVSQTADVQMIADPSVILATVEEVRRAGNNAKDYADDIVSTLENETREAIASAVSTAIRDFWEAENPVGTVRFYSQHVDPNERYPWSTWTYTGENRTLRVAKADGSNVGTTGGSDTVTLQRANLPAVQINVTGSASEVEEQRLRTGRGGGHKHKGGMAGPGEAWDSNYIVGSDNDSRRTRNYTSDEGEHDHEYTVPGHGHSVSGKTDNLGESKSLSVVEAHTLLMCWSRVA</sequence>
<dbReference type="PANTHER" id="PTHR35191:SF1">
    <property type="entry name" value="PROPHAGE SIDE TAIL FIBER PROTEIN HOMOLOG STFQ-RELATED"/>
    <property type="match status" value="1"/>
</dbReference>
<dbReference type="Proteomes" id="UP000234661">
    <property type="component" value="Unassembled WGS sequence"/>
</dbReference>
<name>A0A2J4ZPX0_9ENTR</name>
<evidence type="ECO:0000256" key="1">
    <source>
        <dbReference type="SAM" id="MobiDB-lite"/>
    </source>
</evidence>
<organism evidence="3 4">
    <name type="scientific">Klebsiella michiganensis</name>
    <dbReference type="NCBI Taxonomy" id="1134687"/>
    <lineage>
        <taxon>Bacteria</taxon>
        <taxon>Pseudomonadati</taxon>
        <taxon>Pseudomonadota</taxon>
        <taxon>Gammaproteobacteria</taxon>
        <taxon>Enterobacterales</taxon>
        <taxon>Enterobacteriaceae</taxon>
        <taxon>Klebsiella/Raoultella group</taxon>
        <taxon>Klebsiella</taxon>
    </lineage>
</organism>
<dbReference type="Pfam" id="PF12571">
    <property type="entry name" value="Phage_tail_fib"/>
    <property type="match status" value="1"/>
</dbReference>
<evidence type="ECO:0000313" key="3">
    <source>
        <dbReference type="EMBL" id="PLM65124.1"/>
    </source>
</evidence>
<accession>A0A2J4ZPX0</accession>
<reference evidence="3 4" key="1">
    <citation type="submission" date="2017-11" db="EMBL/GenBank/DDBJ databases">
        <authorList>
            <person name="Han C.G."/>
        </authorList>
    </citation>
    <scope>NUCLEOTIDE SEQUENCE [LARGE SCALE GENOMIC DNA]</scope>
    <source>
        <strain evidence="3 4">A2</strain>
    </source>
</reference>
<dbReference type="EMBL" id="PIET01000244">
    <property type="protein sequence ID" value="PLM65124.1"/>
    <property type="molecule type" value="Genomic_DNA"/>
</dbReference>
<dbReference type="GeneID" id="66560827"/>
<evidence type="ECO:0000259" key="2">
    <source>
        <dbReference type="Pfam" id="PF12571"/>
    </source>
</evidence>
<dbReference type="AlphaFoldDB" id="A0A2J4ZPX0"/>
<proteinExistence type="predicted"/>
<reference evidence="3 4" key="2">
    <citation type="submission" date="2018-01" db="EMBL/GenBank/DDBJ databases">
        <title>Genomic study of Klebsiella pneumoniae.</title>
        <authorList>
            <person name="Yang Y."/>
            <person name="Bicalho R."/>
        </authorList>
    </citation>
    <scope>NUCLEOTIDE SEQUENCE [LARGE SCALE GENOMIC DNA]</scope>
    <source>
        <strain evidence="3 4">A2</strain>
    </source>
</reference>
<comment type="caution">
    <text evidence="3">The sequence shown here is derived from an EMBL/GenBank/DDBJ whole genome shotgun (WGS) entry which is preliminary data.</text>
</comment>
<feature type="region of interest" description="Disordered" evidence="1">
    <location>
        <begin position="265"/>
        <end position="338"/>
    </location>
</feature>